<evidence type="ECO:0000256" key="4">
    <source>
        <dbReference type="PROSITE-ProRule" id="PRU00221"/>
    </source>
</evidence>
<organism evidence="7 8">
    <name type="scientific">Edaphochlamys debaryana</name>
    <dbReference type="NCBI Taxonomy" id="47281"/>
    <lineage>
        <taxon>Eukaryota</taxon>
        <taxon>Viridiplantae</taxon>
        <taxon>Chlorophyta</taxon>
        <taxon>core chlorophytes</taxon>
        <taxon>Chlorophyceae</taxon>
        <taxon>CS clade</taxon>
        <taxon>Chlamydomonadales</taxon>
        <taxon>Chlamydomonadales incertae sedis</taxon>
        <taxon>Edaphochlamys</taxon>
    </lineage>
</organism>
<proteinExistence type="predicted"/>
<evidence type="ECO:0000313" key="8">
    <source>
        <dbReference type="Proteomes" id="UP000612055"/>
    </source>
</evidence>
<feature type="domain" description="IFT80 second beta-propeller" evidence="5">
    <location>
        <begin position="302"/>
        <end position="583"/>
    </location>
</feature>
<comment type="caution">
    <text evidence="7">The sequence shown here is derived from an EMBL/GenBank/DDBJ whole genome shotgun (WGS) entry which is preliminary data.</text>
</comment>
<evidence type="ECO:0000256" key="2">
    <source>
        <dbReference type="ARBA" id="ARBA00023069"/>
    </source>
</evidence>
<dbReference type="Pfam" id="PF00400">
    <property type="entry name" value="WD40"/>
    <property type="match status" value="3"/>
</dbReference>
<dbReference type="Gene3D" id="1.25.40.470">
    <property type="match status" value="1"/>
</dbReference>
<evidence type="ECO:0000259" key="6">
    <source>
        <dbReference type="Pfam" id="PF23387"/>
    </source>
</evidence>
<dbReference type="PANTHER" id="PTHR24098">
    <property type="entry name" value="OUTER SEGMENT 5"/>
    <property type="match status" value="1"/>
</dbReference>
<dbReference type="AlphaFoldDB" id="A0A835Y449"/>
<dbReference type="InterPro" id="IPR056456">
    <property type="entry name" value="Beta-prop_IFT80_2nd"/>
</dbReference>
<protein>
    <recommendedName>
        <fullName evidence="9">Intraflagellar transport protein 80</fullName>
    </recommendedName>
</protein>
<sequence>MRLKVKQGSAQVHSELTGAVGWNVWNELFSCSDDQTIHKWNMLGEPEQKVCQLDAYFTDIHWYPVSSKKNQAGGTDVFAVACTDGTVKILARTGRMERSIEAHKGACISLRWSFDGTALATAGEDGSVKIWSRNGMLRSTLAQADSPVYCIVWAYDCDQLCYCTGSNVVIKSLSSNAKQNAWKAHDGVVLKCDWSPINHLIVTGGEDCKYKVWDSFGRLLYQSGVYDYPVTSVAWSPSGELFAVGGFNSMQLCDRMGWAYSKIHLNDTGSIMSLSWTADSTALAGSGGGGAVVFGQVVDLALEDGKMQVTVVDEHRIVVNDILNENADELPEFRDRVIKVSLGYGYLIVATATQCHIYNTTNLGTPHIFDLKDTVTLLLQAERNFLLLDNSAGIQIYTYEGRQICNPRFQGLRTELLNAQMITISNDTIAVLDQQASGTTVRFFDTAQGRPLGDPWSHTLEVKEIALSQAGTINDRQLIVIDRNRDLYLLPVMKRNIAKLAAMCDSAKWHDATPMLGAMVDQRLCVWYYPSEVYVDKDLLNKTRYTKSDSDFGKSAQIQMFAGNRCLVRRSDGVLVSAATSPYPAVLYDMVRRQQWDKATRLCRFIKDPTMWATLAAIAMSARELNTAEVAFSAIDEVDKTHFVRKVKSIPTEEGRNAELALYRHKPDEAEVILVQAGLIYRAIKLNIKLFNFERAYDLATQHKQHQDTVLYYRQSFLRGAKQQETNPRFMQANDSIVVDAKVVKKKIEEERTKEMQRPGAKRYV</sequence>
<evidence type="ECO:0008006" key="9">
    <source>
        <dbReference type="Google" id="ProtNLM"/>
    </source>
</evidence>
<dbReference type="GO" id="GO:0005929">
    <property type="term" value="C:cilium"/>
    <property type="evidence" value="ECO:0007669"/>
    <property type="project" value="UniProtKB-SubCell"/>
</dbReference>
<dbReference type="InterPro" id="IPR015943">
    <property type="entry name" value="WD40/YVTN_repeat-like_dom_sf"/>
</dbReference>
<dbReference type="Pfam" id="PF23387">
    <property type="entry name" value="TPR_IFT80_172"/>
    <property type="match status" value="1"/>
</dbReference>
<dbReference type="SMART" id="SM00320">
    <property type="entry name" value="WD40"/>
    <property type="match status" value="5"/>
</dbReference>
<accession>A0A835Y449</accession>
<reference evidence="7" key="1">
    <citation type="journal article" date="2020" name="bioRxiv">
        <title>Comparative genomics of Chlamydomonas.</title>
        <authorList>
            <person name="Craig R.J."/>
            <person name="Hasan A.R."/>
            <person name="Ness R.W."/>
            <person name="Keightley P.D."/>
        </authorList>
    </citation>
    <scope>NUCLEOTIDE SEQUENCE</scope>
    <source>
        <strain evidence="7">CCAP 11/70</strain>
    </source>
</reference>
<name>A0A835Y449_9CHLO</name>
<keyword evidence="3" id="KW-0966">Cell projection</keyword>
<dbReference type="Proteomes" id="UP000612055">
    <property type="component" value="Unassembled WGS sequence"/>
</dbReference>
<evidence type="ECO:0000259" key="5">
    <source>
        <dbReference type="Pfam" id="PF23335"/>
    </source>
</evidence>
<dbReference type="InterPro" id="IPR001680">
    <property type="entry name" value="WD40_rpt"/>
</dbReference>
<dbReference type="EMBL" id="JAEHOE010000028">
    <property type="protein sequence ID" value="KAG2494842.1"/>
    <property type="molecule type" value="Genomic_DNA"/>
</dbReference>
<gene>
    <name evidence="7" type="ORF">HYH03_007082</name>
</gene>
<feature type="repeat" description="WD" evidence="4">
    <location>
        <begin position="100"/>
        <end position="132"/>
    </location>
</feature>
<dbReference type="Pfam" id="PF23335">
    <property type="entry name" value="Beta-prop_IFT80_2nd"/>
    <property type="match status" value="1"/>
</dbReference>
<evidence type="ECO:0000313" key="7">
    <source>
        <dbReference type="EMBL" id="KAG2494842.1"/>
    </source>
</evidence>
<dbReference type="PROSITE" id="PS50082">
    <property type="entry name" value="WD_REPEATS_2"/>
    <property type="match status" value="2"/>
</dbReference>
<dbReference type="InterPro" id="IPR056157">
    <property type="entry name" value="TPR_IFT80_172_dom"/>
</dbReference>
<dbReference type="FunFam" id="1.25.40.470:FF:000007">
    <property type="entry name" value="Intraflagellar transport 80 homolog (Chlamydomonas)"/>
    <property type="match status" value="1"/>
</dbReference>
<dbReference type="OrthoDB" id="408728at2759"/>
<keyword evidence="8" id="KW-1185">Reference proteome</keyword>
<feature type="domain" description="IFT80/172/WDR35 TPR" evidence="6">
    <location>
        <begin position="611"/>
        <end position="756"/>
    </location>
</feature>
<dbReference type="PANTHER" id="PTHR24098:SF0">
    <property type="entry name" value="OUTER SEGMENT 5"/>
    <property type="match status" value="1"/>
</dbReference>
<keyword evidence="4" id="KW-0853">WD repeat</keyword>
<dbReference type="GO" id="GO:0060271">
    <property type="term" value="P:cilium assembly"/>
    <property type="evidence" value="ECO:0007669"/>
    <property type="project" value="TreeGrafter"/>
</dbReference>
<dbReference type="GO" id="GO:0030992">
    <property type="term" value="C:intraciliary transport particle B"/>
    <property type="evidence" value="ECO:0007669"/>
    <property type="project" value="TreeGrafter"/>
</dbReference>
<keyword evidence="2" id="KW-0969">Cilium</keyword>
<dbReference type="PROSITE" id="PS50294">
    <property type="entry name" value="WD_REPEATS_REGION"/>
    <property type="match status" value="2"/>
</dbReference>
<dbReference type="SUPFAM" id="SSF50978">
    <property type="entry name" value="WD40 repeat-like"/>
    <property type="match status" value="2"/>
</dbReference>
<dbReference type="InterPro" id="IPR036322">
    <property type="entry name" value="WD40_repeat_dom_sf"/>
</dbReference>
<evidence type="ECO:0000256" key="3">
    <source>
        <dbReference type="ARBA" id="ARBA00023273"/>
    </source>
</evidence>
<dbReference type="Gene3D" id="2.130.10.10">
    <property type="entry name" value="YVTN repeat-like/Quinoprotein amine dehydrogenase"/>
    <property type="match status" value="2"/>
</dbReference>
<feature type="repeat" description="WD" evidence="4">
    <location>
        <begin position="182"/>
        <end position="214"/>
    </location>
</feature>
<comment type="subcellular location">
    <subcellularLocation>
        <location evidence="1">Cell projection</location>
        <location evidence="1">Cilium</location>
    </subcellularLocation>
</comment>
<evidence type="ECO:0000256" key="1">
    <source>
        <dbReference type="ARBA" id="ARBA00004138"/>
    </source>
</evidence>